<dbReference type="InterPro" id="IPR000600">
    <property type="entry name" value="ROK"/>
</dbReference>
<comment type="similarity">
    <text evidence="1">Belongs to the ROK (NagC/XylR) family.</text>
</comment>
<organism evidence="2 3">
    <name type="scientific">Planosporangium flavigriseum</name>
    <dbReference type="NCBI Taxonomy" id="373681"/>
    <lineage>
        <taxon>Bacteria</taxon>
        <taxon>Bacillati</taxon>
        <taxon>Actinomycetota</taxon>
        <taxon>Actinomycetes</taxon>
        <taxon>Micromonosporales</taxon>
        <taxon>Micromonosporaceae</taxon>
        <taxon>Planosporangium</taxon>
    </lineage>
</organism>
<dbReference type="EMBL" id="BONU01000025">
    <property type="protein sequence ID" value="GIG75012.1"/>
    <property type="molecule type" value="Genomic_DNA"/>
</dbReference>
<dbReference type="Pfam" id="PF00480">
    <property type="entry name" value="ROK"/>
    <property type="match status" value="1"/>
</dbReference>
<reference evidence="2" key="1">
    <citation type="submission" date="2021-01" db="EMBL/GenBank/DDBJ databases">
        <title>Whole genome shotgun sequence of Planosporangium flavigriseum NBRC 105377.</title>
        <authorList>
            <person name="Komaki H."/>
            <person name="Tamura T."/>
        </authorList>
    </citation>
    <scope>NUCLEOTIDE SEQUENCE</scope>
    <source>
        <strain evidence="2">NBRC 105377</strain>
    </source>
</reference>
<dbReference type="Proteomes" id="UP000653674">
    <property type="component" value="Unassembled WGS sequence"/>
</dbReference>
<evidence type="ECO:0000313" key="3">
    <source>
        <dbReference type="Proteomes" id="UP000653674"/>
    </source>
</evidence>
<sequence length="387" mass="39415">MSDARPAGAPTYTAGRRPSRTWGRWLIAAADAAAVVDAARVASGAIGLGDLRPLSRSRARAAVRALQARGLVETRGDSVSLRPRPAGTVLAVDVGGTKIMAALADLHGGVIDELIVPTTQQDLAGQIASVRDELTRRAGPAAGPVLAAGVGVPASYDPVADRAWSAGNVPELHEIRPAAALERALGLPVAVAQDVRMAAVGERWRGRGKGSDDFVVLCIGTGVAMGIVLGGEVFGGGRGSAGEICYLPLGNDPFAAEHRERGAFEDAVAGPAVAKRFAAESGAERSDHDARVVFQAAAAGDPTAARVLERQAELLAMGISVIVSTLDPSLVILGGGLGSNAALLGPVRQHAQRLAHRPPAIEPSPLAHRGPLHGSVAVALATVPQSA</sequence>
<accession>A0A8J3LLQ4</accession>
<dbReference type="Gene3D" id="3.30.420.40">
    <property type="match status" value="2"/>
</dbReference>
<dbReference type="PANTHER" id="PTHR18964">
    <property type="entry name" value="ROK (REPRESSOR, ORF, KINASE) FAMILY"/>
    <property type="match status" value="1"/>
</dbReference>
<dbReference type="AlphaFoldDB" id="A0A8J3LLQ4"/>
<dbReference type="PANTHER" id="PTHR18964:SF149">
    <property type="entry name" value="BIFUNCTIONAL UDP-N-ACETYLGLUCOSAMINE 2-EPIMERASE_N-ACETYLMANNOSAMINE KINASE"/>
    <property type="match status" value="1"/>
</dbReference>
<evidence type="ECO:0000256" key="1">
    <source>
        <dbReference type="ARBA" id="ARBA00006479"/>
    </source>
</evidence>
<dbReference type="RefSeq" id="WP_168077189.1">
    <property type="nucleotide sequence ID" value="NZ_BAAAQJ010000007.1"/>
</dbReference>
<protein>
    <recommendedName>
        <fullName evidence="4">Sugar kinase of the NBD/HSP70 family, may contain an N-terminal HTH domain</fullName>
    </recommendedName>
</protein>
<evidence type="ECO:0008006" key="4">
    <source>
        <dbReference type="Google" id="ProtNLM"/>
    </source>
</evidence>
<name>A0A8J3LLQ4_9ACTN</name>
<keyword evidence="3" id="KW-1185">Reference proteome</keyword>
<evidence type="ECO:0000313" key="2">
    <source>
        <dbReference type="EMBL" id="GIG75012.1"/>
    </source>
</evidence>
<proteinExistence type="inferred from homology"/>
<gene>
    <name evidence="2" type="ORF">Pfl04_34160</name>
</gene>
<dbReference type="SUPFAM" id="SSF53067">
    <property type="entry name" value="Actin-like ATPase domain"/>
    <property type="match status" value="1"/>
</dbReference>
<comment type="caution">
    <text evidence="2">The sequence shown here is derived from an EMBL/GenBank/DDBJ whole genome shotgun (WGS) entry which is preliminary data.</text>
</comment>
<dbReference type="InterPro" id="IPR043129">
    <property type="entry name" value="ATPase_NBD"/>
</dbReference>